<proteinExistence type="predicted"/>
<sequence>MKLRMLFSALLKLKNLGLLLLFLAITSMSADTISGLLPSDLSRYVSSDTAITYLPAVALYLAFVAKTLLSKDFHDKFNEREKIRQIQDLNYECLRLANEAKRYTNATYLQKLRKVMEDKNDIVNSFFKGEKSYIKEKIVEQTLKLVISYIKLLVNFCIRSKELKETDVSEVANRINANTRKLSFTKDPRMLEDIKNLIEMDQKIINRLKEEKQDIERISAKLDYMESTVSMFKHQILSSIESEDMLEKLETAVNEAAALDSVLEDRRKNRMRL</sequence>
<gene>
    <name evidence="3" type="ORF">CDQ84_09750</name>
</gene>
<evidence type="ECO:0000256" key="1">
    <source>
        <dbReference type="SAM" id="Coils"/>
    </source>
</evidence>
<dbReference type="EMBL" id="NIOJ01000022">
    <property type="protein sequence ID" value="PNT99017.1"/>
    <property type="molecule type" value="Genomic_DNA"/>
</dbReference>
<accession>A0A2K2FEA1</accession>
<evidence type="ECO:0000256" key="2">
    <source>
        <dbReference type="SAM" id="Phobius"/>
    </source>
</evidence>
<protein>
    <recommendedName>
        <fullName evidence="5">5-bromo-4-chloroindolyl phosphate hydrolysis protein</fullName>
    </recommendedName>
</protein>
<keyword evidence="1" id="KW-0175">Coiled coil</keyword>
<evidence type="ECO:0008006" key="5">
    <source>
        <dbReference type="Google" id="ProtNLM"/>
    </source>
</evidence>
<evidence type="ECO:0000313" key="3">
    <source>
        <dbReference type="EMBL" id="PNT99017.1"/>
    </source>
</evidence>
<keyword evidence="2" id="KW-1133">Transmembrane helix</keyword>
<evidence type="ECO:0000313" key="4">
    <source>
        <dbReference type="Proteomes" id="UP000236151"/>
    </source>
</evidence>
<keyword evidence="4" id="KW-1185">Reference proteome</keyword>
<dbReference type="Proteomes" id="UP000236151">
    <property type="component" value="Unassembled WGS sequence"/>
</dbReference>
<keyword evidence="2" id="KW-0472">Membrane</keyword>
<keyword evidence="2" id="KW-0812">Transmembrane</keyword>
<organism evidence="3 4">
    <name type="scientific">Clostridium thermosuccinogenes</name>
    <dbReference type="NCBI Taxonomy" id="84032"/>
    <lineage>
        <taxon>Bacteria</taxon>
        <taxon>Bacillati</taxon>
        <taxon>Bacillota</taxon>
        <taxon>Clostridia</taxon>
        <taxon>Eubacteriales</taxon>
        <taxon>Clostridiaceae</taxon>
        <taxon>Clostridium</taxon>
    </lineage>
</organism>
<reference evidence="3 4" key="1">
    <citation type="submission" date="2017-06" db="EMBL/GenBank/DDBJ databases">
        <title>Investigating the central metabolism of Clostridium thermosuccinogenes.</title>
        <authorList>
            <person name="Koendjbiharie J.G."/>
            <person name="van Kranenburg R."/>
        </authorList>
    </citation>
    <scope>NUCLEOTIDE SEQUENCE [LARGE SCALE GENOMIC DNA]</scope>
    <source>
        <strain evidence="3 4">DSM 5806</strain>
    </source>
</reference>
<feature type="transmembrane region" description="Helical" evidence="2">
    <location>
        <begin position="50"/>
        <end position="69"/>
    </location>
</feature>
<dbReference type="AlphaFoldDB" id="A0A2K2FEA1"/>
<dbReference type="KEGG" id="cthd:CDO33_19585"/>
<name>A0A2K2FEA1_9CLOT</name>
<feature type="coiled-coil region" evidence="1">
    <location>
        <begin position="191"/>
        <end position="228"/>
    </location>
</feature>
<dbReference type="OrthoDB" id="2081598at2"/>
<dbReference type="RefSeq" id="WP_103081551.1">
    <property type="nucleotide sequence ID" value="NZ_CP021850.1"/>
</dbReference>
<comment type="caution">
    <text evidence="3">The sequence shown here is derived from an EMBL/GenBank/DDBJ whole genome shotgun (WGS) entry which is preliminary data.</text>
</comment>